<evidence type="ECO:0000256" key="4">
    <source>
        <dbReference type="ARBA" id="ARBA00051722"/>
    </source>
</evidence>
<dbReference type="OrthoDB" id="9788539at2"/>
<gene>
    <name evidence="6" type="ORF">E5161_07970</name>
</gene>
<dbReference type="PANTHER" id="PTHR39181">
    <property type="entry name" value="TYROSINE-PROTEIN PHOSPHATASE YWQE"/>
    <property type="match status" value="1"/>
</dbReference>
<name>A0A4V5LSH9_9BACL</name>
<dbReference type="PIRSF" id="PIRSF016557">
    <property type="entry name" value="Caps_synth_CpsB"/>
    <property type="match status" value="1"/>
</dbReference>
<dbReference type="Pfam" id="PF19567">
    <property type="entry name" value="CpsB_CapC"/>
    <property type="match status" value="1"/>
</dbReference>
<dbReference type="EMBL" id="SUPK01000003">
    <property type="protein sequence ID" value="TJY42769.1"/>
    <property type="molecule type" value="Genomic_DNA"/>
</dbReference>
<reference evidence="6 7" key="1">
    <citation type="submission" date="2019-04" db="EMBL/GenBank/DDBJ databases">
        <title>Cohnella sp. nov., isolated from soil.</title>
        <authorList>
            <person name="Kim W."/>
        </authorList>
    </citation>
    <scope>NUCLEOTIDE SEQUENCE [LARGE SCALE GENOMIC DNA]</scope>
    <source>
        <strain evidence="6 7">CAU 1483</strain>
    </source>
</reference>
<dbReference type="PANTHER" id="PTHR39181:SF1">
    <property type="entry name" value="TYROSINE-PROTEIN PHOSPHATASE YWQE"/>
    <property type="match status" value="1"/>
</dbReference>
<dbReference type="GO" id="GO:0030145">
    <property type="term" value="F:manganese ion binding"/>
    <property type="evidence" value="ECO:0007669"/>
    <property type="project" value="UniProtKB-UniRule"/>
</dbReference>
<evidence type="ECO:0000313" key="6">
    <source>
        <dbReference type="EMBL" id="TJY42769.1"/>
    </source>
</evidence>
<organism evidence="6 7">
    <name type="scientific">Cohnella pontilimi</name>
    <dbReference type="NCBI Taxonomy" id="2564100"/>
    <lineage>
        <taxon>Bacteria</taxon>
        <taxon>Bacillati</taxon>
        <taxon>Bacillota</taxon>
        <taxon>Bacilli</taxon>
        <taxon>Bacillales</taxon>
        <taxon>Paenibacillaceae</taxon>
        <taxon>Cohnella</taxon>
    </lineage>
</organism>
<comment type="similarity">
    <text evidence="1 5">Belongs to the metallo-dependent hydrolases superfamily. CpsB/CapC family.</text>
</comment>
<dbReference type="GO" id="GO:0004725">
    <property type="term" value="F:protein tyrosine phosphatase activity"/>
    <property type="evidence" value="ECO:0007669"/>
    <property type="project" value="UniProtKB-UniRule"/>
</dbReference>
<dbReference type="AlphaFoldDB" id="A0A4V5LSH9"/>
<dbReference type="InterPro" id="IPR016195">
    <property type="entry name" value="Pol/histidinol_Pase-like"/>
</dbReference>
<comment type="catalytic activity">
    <reaction evidence="4 5">
        <text>O-phospho-L-tyrosyl-[protein] + H2O = L-tyrosyl-[protein] + phosphate</text>
        <dbReference type="Rhea" id="RHEA:10684"/>
        <dbReference type="Rhea" id="RHEA-COMP:10136"/>
        <dbReference type="Rhea" id="RHEA-COMP:20101"/>
        <dbReference type="ChEBI" id="CHEBI:15377"/>
        <dbReference type="ChEBI" id="CHEBI:43474"/>
        <dbReference type="ChEBI" id="CHEBI:46858"/>
        <dbReference type="ChEBI" id="CHEBI:61978"/>
        <dbReference type="EC" id="3.1.3.48"/>
    </reaction>
</comment>
<evidence type="ECO:0000256" key="5">
    <source>
        <dbReference type="PIRNR" id="PIRNR016557"/>
    </source>
</evidence>
<evidence type="ECO:0000256" key="2">
    <source>
        <dbReference type="ARBA" id="ARBA00022801"/>
    </source>
</evidence>
<accession>A0A4V5LSH9</accession>
<evidence type="ECO:0000256" key="1">
    <source>
        <dbReference type="ARBA" id="ARBA00005750"/>
    </source>
</evidence>
<protein>
    <recommendedName>
        <fullName evidence="5">Tyrosine-protein phosphatase</fullName>
        <ecNumber evidence="5">3.1.3.48</ecNumber>
    </recommendedName>
</protein>
<sequence>MIDIHCHILPEADDGPSSLEASLHMARTAVQLGIRTMYATPHHADGHFTNEADTVREAVNRFNRELSQASIPLDVRIGQEVRLHRYLIEDLLNAQVALLNNSSYFLLELPSVWTWEEWEETFYELDLLGLIPIIAHPERNPAILRKPDLLLELIRRGALSQVTAASLTGHFGRRVHKAALAMCEQRLTHFIASDAHLAGQRLEELPQAFRFIGSQFGEAYARHFQENAMALSVSERIYPWEPVVNHRKSIFGFKKKQSL</sequence>
<proteinExistence type="inferred from homology"/>
<evidence type="ECO:0000256" key="3">
    <source>
        <dbReference type="ARBA" id="ARBA00022912"/>
    </source>
</evidence>
<dbReference type="InterPro" id="IPR016667">
    <property type="entry name" value="Caps_polysacc_synth_CpsB/CapC"/>
</dbReference>
<dbReference type="Gene3D" id="3.20.20.140">
    <property type="entry name" value="Metal-dependent hydrolases"/>
    <property type="match status" value="1"/>
</dbReference>
<comment type="caution">
    <text evidence="6">The sequence shown here is derived from an EMBL/GenBank/DDBJ whole genome shotgun (WGS) entry which is preliminary data.</text>
</comment>
<keyword evidence="3 5" id="KW-0904">Protein phosphatase</keyword>
<keyword evidence="7" id="KW-1185">Reference proteome</keyword>
<keyword evidence="2 5" id="KW-0378">Hydrolase</keyword>
<dbReference type="SUPFAM" id="SSF89550">
    <property type="entry name" value="PHP domain-like"/>
    <property type="match status" value="1"/>
</dbReference>
<dbReference type="RefSeq" id="WP_136777188.1">
    <property type="nucleotide sequence ID" value="NZ_SUPK01000003.1"/>
</dbReference>
<dbReference type="EC" id="3.1.3.48" evidence="5"/>
<evidence type="ECO:0000313" key="7">
    <source>
        <dbReference type="Proteomes" id="UP000309673"/>
    </source>
</evidence>
<dbReference type="Proteomes" id="UP000309673">
    <property type="component" value="Unassembled WGS sequence"/>
</dbReference>